<sequence length="170" mass="18493">MTTPAYRDARGGDAAAVAALARRTFTDTFGHLYAPADLALFLDRHTADAWAAEISDPAYAVRLVEADGAIVAYAKLGPPSLPFTPEHGAVELRQLYVLSAFHGGGVAQALMDWTIATARARGAAALYLSVFIDNHRARRFYARYGFEEVGPYTFMVGTHEDEDIVMRLAL</sequence>
<keyword evidence="5" id="KW-1185">Reference proteome</keyword>
<name>A0ABX1CML8_9SPHN</name>
<protein>
    <submittedName>
        <fullName evidence="4">GNAT family N-acetyltransferase</fullName>
    </submittedName>
</protein>
<comment type="caution">
    <text evidence="4">The sequence shown here is derived from an EMBL/GenBank/DDBJ whole genome shotgun (WGS) entry which is preliminary data.</text>
</comment>
<keyword evidence="2" id="KW-0012">Acyltransferase</keyword>
<dbReference type="InterPro" id="IPR050832">
    <property type="entry name" value="Bact_Acetyltransf"/>
</dbReference>
<dbReference type="EMBL" id="JAAVJH010000004">
    <property type="protein sequence ID" value="NJR78684.1"/>
    <property type="molecule type" value="Genomic_DNA"/>
</dbReference>
<proteinExistence type="predicted"/>
<feature type="domain" description="N-acetyltransferase" evidence="3">
    <location>
        <begin position="4"/>
        <end position="170"/>
    </location>
</feature>
<evidence type="ECO:0000313" key="4">
    <source>
        <dbReference type="EMBL" id="NJR78684.1"/>
    </source>
</evidence>
<dbReference type="CDD" id="cd04301">
    <property type="entry name" value="NAT_SF"/>
    <property type="match status" value="1"/>
</dbReference>
<reference evidence="4 5" key="1">
    <citation type="submission" date="2020-03" db="EMBL/GenBank/DDBJ databases">
        <authorList>
            <person name="Wang L."/>
            <person name="He N."/>
            <person name="Li Y."/>
            <person name="Fang Y."/>
            <person name="Zhang F."/>
        </authorList>
    </citation>
    <scope>NUCLEOTIDE SEQUENCE [LARGE SCALE GENOMIC DNA]</scope>
    <source>
        <strain evidence="4 5">36D10-4-7</strain>
    </source>
</reference>
<evidence type="ECO:0000313" key="5">
    <source>
        <dbReference type="Proteomes" id="UP000732399"/>
    </source>
</evidence>
<evidence type="ECO:0000256" key="2">
    <source>
        <dbReference type="ARBA" id="ARBA00023315"/>
    </source>
</evidence>
<keyword evidence="1" id="KW-0808">Transferase</keyword>
<dbReference type="InterPro" id="IPR016181">
    <property type="entry name" value="Acyl_CoA_acyltransferase"/>
</dbReference>
<dbReference type="PANTHER" id="PTHR43877">
    <property type="entry name" value="AMINOALKYLPHOSPHONATE N-ACETYLTRANSFERASE-RELATED-RELATED"/>
    <property type="match status" value="1"/>
</dbReference>
<dbReference type="Gene3D" id="3.40.630.30">
    <property type="match status" value="1"/>
</dbReference>
<dbReference type="Proteomes" id="UP000732399">
    <property type="component" value="Unassembled WGS sequence"/>
</dbReference>
<dbReference type="RefSeq" id="WP_168134209.1">
    <property type="nucleotide sequence ID" value="NZ_JAAVJH010000004.1"/>
</dbReference>
<organism evidence="4 5">
    <name type="scientific">Sphingomonas corticis</name>
    <dbReference type="NCBI Taxonomy" id="2722791"/>
    <lineage>
        <taxon>Bacteria</taxon>
        <taxon>Pseudomonadati</taxon>
        <taxon>Pseudomonadota</taxon>
        <taxon>Alphaproteobacteria</taxon>
        <taxon>Sphingomonadales</taxon>
        <taxon>Sphingomonadaceae</taxon>
        <taxon>Sphingomonas</taxon>
    </lineage>
</organism>
<accession>A0ABX1CML8</accession>
<dbReference type="PROSITE" id="PS51186">
    <property type="entry name" value="GNAT"/>
    <property type="match status" value="1"/>
</dbReference>
<dbReference type="InterPro" id="IPR000182">
    <property type="entry name" value="GNAT_dom"/>
</dbReference>
<dbReference type="SUPFAM" id="SSF55729">
    <property type="entry name" value="Acyl-CoA N-acyltransferases (Nat)"/>
    <property type="match status" value="1"/>
</dbReference>
<dbReference type="Pfam" id="PF00583">
    <property type="entry name" value="Acetyltransf_1"/>
    <property type="match status" value="1"/>
</dbReference>
<evidence type="ECO:0000256" key="1">
    <source>
        <dbReference type="ARBA" id="ARBA00022679"/>
    </source>
</evidence>
<gene>
    <name evidence="4" type="ORF">HBH26_08805</name>
</gene>
<evidence type="ECO:0000259" key="3">
    <source>
        <dbReference type="PROSITE" id="PS51186"/>
    </source>
</evidence>